<evidence type="ECO:0000313" key="1">
    <source>
        <dbReference type="EMBL" id="CAG8538151.1"/>
    </source>
</evidence>
<comment type="caution">
    <text evidence="1">The sequence shown here is derived from an EMBL/GenBank/DDBJ whole genome shotgun (WGS) entry which is preliminary data.</text>
</comment>
<sequence>MNNEKKERMYRPVTTFVWGPPGSGKTSFITELFRDELYNKPKKAKSGFDYWTGYDGQDVVLIDEFDEKINWLSLSSLLNDNKANIEIEPNKFVSFNAKYIFIINTNLLEEETYVYRFLYDHLTYIIEFRGKWNGDIEKRTTELVFHKGDEKKFHNMEWDIEYRKENINNINTVKIQNQKIDGIIVYSNDGKVYFRQEFPEYIKKYLLDYPKSKSLSEYKDEEEEFLKSIIPKFKEYKNSQQYLFFIKDDEILDLDDFSYTENNEIIPQITVNHKKEKYLGKKSFLIDNDSSYDFYYKDKKFLNLEPRQYEFNHCGVNGTNDYIFLRYNDSPMKIIPNSFKCEFNGNFIDKKNVYGKECFEITDIGEYIIYRNSKVYDRFTTTMVRICYHNTDYDEVKNFVISYI</sequence>
<reference evidence="1" key="1">
    <citation type="submission" date="2021-06" db="EMBL/GenBank/DDBJ databases">
        <authorList>
            <person name="Kallberg Y."/>
            <person name="Tangrot J."/>
            <person name="Rosling A."/>
        </authorList>
    </citation>
    <scope>NUCLEOTIDE SEQUENCE</scope>
    <source>
        <strain evidence="1">28 12/20/2015</strain>
    </source>
</reference>
<name>A0ACA9LRK6_9GLOM</name>
<evidence type="ECO:0000313" key="2">
    <source>
        <dbReference type="Proteomes" id="UP000789366"/>
    </source>
</evidence>
<proteinExistence type="predicted"/>
<accession>A0ACA9LRK6</accession>
<keyword evidence="2" id="KW-1185">Reference proteome</keyword>
<gene>
    <name evidence="1" type="ORF">SPELUC_LOCUS4676</name>
</gene>
<organism evidence="1 2">
    <name type="scientific">Cetraspora pellucida</name>
    <dbReference type="NCBI Taxonomy" id="1433469"/>
    <lineage>
        <taxon>Eukaryota</taxon>
        <taxon>Fungi</taxon>
        <taxon>Fungi incertae sedis</taxon>
        <taxon>Mucoromycota</taxon>
        <taxon>Glomeromycotina</taxon>
        <taxon>Glomeromycetes</taxon>
        <taxon>Diversisporales</taxon>
        <taxon>Gigasporaceae</taxon>
        <taxon>Cetraspora</taxon>
    </lineage>
</organism>
<dbReference type="Proteomes" id="UP000789366">
    <property type="component" value="Unassembled WGS sequence"/>
</dbReference>
<dbReference type="EMBL" id="CAJVPW010004296">
    <property type="protein sequence ID" value="CAG8538151.1"/>
    <property type="molecule type" value="Genomic_DNA"/>
</dbReference>
<protein>
    <submittedName>
        <fullName evidence="1">15110_t:CDS:1</fullName>
    </submittedName>
</protein>